<name>A0A147BA86_9ACAR</name>
<dbReference type="EMBL" id="GEIB01000680">
    <property type="protein sequence ID" value="JAR87285.1"/>
    <property type="molecule type" value="Transcribed_RNA"/>
</dbReference>
<comment type="pathway">
    <text evidence="2">Glycolipid biosynthesis; glycosylphosphatidylinositol-anchor biosynthesis.</text>
</comment>
<evidence type="ECO:0000256" key="7">
    <source>
        <dbReference type="ARBA" id="ARBA00022989"/>
    </source>
</evidence>
<feature type="signal peptide" evidence="10">
    <location>
        <begin position="1"/>
        <end position="16"/>
    </location>
</feature>
<protein>
    <submittedName>
        <fullName evidence="11">Gpi transamidase component pig</fullName>
    </submittedName>
</protein>
<keyword evidence="7" id="KW-1133">Transmembrane helix</keyword>
<dbReference type="Pfam" id="PF10510">
    <property type="entry name" value="PIG-S"/>
    <property type="match status" value="1"/>
</dbReference>
<accession>A0A147BA86</accession>
<feature type="chain" id="PRO_5007542051" evidence="10">
    <location>
        <begin position="17"/>
        <end position="144"/>
    </location>
</feature>
<evidence type="ECO:0000256" key="3">
    <source>
        <dbReference type="ARBA" id="ARBA00005316"/>
    </source>
</evidence>
<keyword evidence="5" id="KW-0812">Transmembrane</keyword>
<comment type="subcellular location">
    <subcellularLocation>
        <location evidence="1">Endoplasmic reticulum membrane</location>
        <topology evidence="1">Multi-pass membrane protein</topology>
    </subcellularLocation>
</comment>
<dbReference type="PANTHER" id="PTHR21072">
    <property type="entry name" value="GPI TRANSAMIDASE COMPONENT PIG-S"/>
    <property type="match status" value="1"/>
</dbReference>
<evidence type="ECO:0000256" key="1">
    <source>
        <dbReference type="ARBA" id="ARBA00004477"/>
    </source>
</evidence>
<evidence type="ECO:0000256" key="2">
    <source>
        <dbReference type="ARBA" id="ARBA00004687"/>
    </source>
</evidence>
<keyword evidence="10" id="KW-0732">Signal</keyword>
<evidence type="ECO:0000256" key="8">
    <source>
        <dbReference type="ARBA" id="ARBA00023136"/>
    </source>
</evidence>
<evidence type="ECO:0000256" key="6">
    <source>
        <dbReference type="ARBA" id="ARBA00022824"/>
    </source>
</evidence>
<evidence type="ECO:0000256" key="5">
    <source>
        <dbReference type="ARBA" id="ARBA00022692"/>
    </source>
</evidence>
<sequence>LVFALIGIPLWWKTTAVYRVSLPYSEIAELSTKEVHQSISVNVLLLDQSTSHDTLHTLLTTQCRLQDSEYPGENKFFYNWTVKKATQAEASAVLEAHTGDGLDSVIGRIFPHTSHVTLVIVPKGSLKGFPSTFESKNIHLERTL</sequence>
<feature type="non-terminal residue" evidence="11">
    <location>
        <position position="1"/>
    </location>
</feature>
<evidence type="ECO:0000256" key="9">
    <source>
        <dbReference type="ARBA" id="ARBA00023180"/>
    </source>
</evidence>
<evidence type="ECO:0000256" key="10">
    <source>
        <dbReference type="SAM" id="SignalP"/>
    </source>
</evidence>
<evidence type="ECO:0000256" key="4">
    <source>
        <dbReference type="ARBA" id="ARBA00022502"/>
    </source>
</evidence>
<organism evidence="11">
    <name type="scientific">Alectorobius mimon</name>
    <dbReference type="NCBI Taxonomy" id="360319"/>
    <lineage>
        <taxon>Eukaryota</taxon>
        <taxon>Metazoa</taxon>
        <taxon>Ecdysozoa</taxon>
        <taxon>Arthropoda</taxon>
        <taxon>Chelicerata</taxon>
        <taxon>Arachnida</taxon>
        <taxon>Acari</taxon>
        <taxon>Parasitiformes</taxon>
        <taxon>Ixodida</taxon>
        <taxon>Ixodoidea</taxon>
        <taxon>Argasidae</taxon>
        <taxon>Ornithodorinae</taxon>
        <taxon>Alectorobius</taxon>
    </lineage>
</organism>
<keyword evidence="8" id="KW-0472">Membrane</keyword>
<keyword evidence="4" id="KW-0337">GPI-anchor biosynthesis</keyword>
<reference evidence="11" key="1">
    <citation type="submission" date="2016-03" db="EMBL/GenBank/DDBJ databases">
        <title>Gut transcriptome analysis on engorged females of Ornithodoros mimon (Acari: Argasidae) and phylogenetic inferences of soft ticks.</title>
        <authorList>
            <person name="Landulfo G.A."/>
            <person name="Giovanni D."/>
            <person name="Carvalho E."/>
            <person name="Junqueira-de-Azevedo I."/>
            <person name="Patane J."/>
            <person name="Mendoca R."/>
            <person name="Barros-Battesti D."/>
        </authorList>
    </citation>
    <scope>NUCLEOTIDE SEQUENCE</scope>
    <source>
        <strain evidence="11">Females</strain>
        <tissue evidence="11">Gut</tissue>
    </source>
</reference>
<dbReference type="PANTHER" id="PTHR21072:SF13">
    <property type="entry name" value="GPI TRANSAMIDASE COMPONENT PIG-S"/>
    <property type="match status" value="1"/>
</dbReference>
<dbReference type="UniPathway" id="UPA00196"/>
<dbReference type="GO" id="GO:0006506">
    <property type="term" value="P:GPI anchor biosynthetic process"/>
    <property type="evidence" value="ECO:0007669"/>
    <property type="project" value="UniProtKB-UniPathway"/>
</dbReference>
<dbReference type="GO" id="GO:0042765">
    <property type="term" value="C:GPI-anchor transamidase complex"/>
    <property type="evidence" value="ECO:0007669"/>
    <property type="project" value="InterPro"/>
</dbReference>
<keyword evidence="6" id="KW-0256">Endoplasmic reticulum</keyword>
<dbReference type="InterPro" id="IPR019540">
    <property type="entry name" value="PtdIno-glycan_biosynth_class_S"/>
</dbReference>
<comment type="similarity">
    <text evidence="3">Belongs to the PIGS family.</text>
</comment>
<feature type="non-terminal residue" evidence="11">
    <location>
        <position position="144"/>
    </location>
</feature>
<proteinExistence type="inferred from homology"/>
<keyword evidence="9" id="KW-0325">Glycoprotein</keyword>
<dbReference type="GO" id="GO:0016255">
    <property type="term" value="P:attachment of GPI anchor to protein"/>
    <property type="evidence" value="ECO:0007669"/>
    <property type="project" value="InterPro"/>
</dbReference>
<dbReference type="AlphaFoldDB" id="A0A147BA86"/>
<evidence type="ECO:0000313" key="11">
    <source>
        <dbReference type="EMBL" id="JAR87285.1"/>
    </source>
</evidence>